<name>A0A4C1SYI8_EUMVA</name>
<evidence type="ECO:0000313" key="1">
    <source>
        <dbReference type="EMBL" id="GBP06994.1"/>
    </source>
</evidence>
<protein>
    <submittedName>
        <fullName evidence="1">Uncharacterized protein</fullName>
    </submittedName>
</protein>
<sequence length="91" mass="10344">MDAAAFAVRHLHNPFPAKARLSLAGGEKSRAAAQREWRRRRHNVPPARAPAIFLMRAPSQSRRHPLIFLRIVICKWVLPAPNGTKSITYIR</sequence>
<dbReference type="AlphaFoldDB" id="A0A4C1SYI8"/>
<dbReference type="Proteomes" id="UP000299102">
    <property type="component" value="Unassembled WGS sequence"/>
</dbReference>
<comment type="caution">
    <text evidence="1">The sequence shown here is derived from an EMBL/GenBank/DDBJ whole genome shotgun (WGS) entry which is preliminary data.</text>
</comment>
<organism evidence="1 2">
    <name type="scientific">Eumeta variegata</name>
    <name type="common">Bagworm moth</name>
    <name type="synonym">Eumeta japonica</name>
    <dbReference type="NCBI Taxonomy" id="151549"/>
    <lineage>
        <taxon>Eukaryota</taxon>
        <taxon>Metazoa</taxon>
        <taxon>Ecdysozoa</taxon>
        <taxon>Arthropoda</taxon>
        <taxon>Hexapoda</taxon>
        <taxon>Insecta</taxon>
        <taxon>Pterygota</taxon>
        <taxon>Neoptera</taxon>
        <taxon>Endopterygota</taxon>
        <taxon>Lepidoptera</taxon>
        <taxon>Glossata</taxon>
        <taxon>Ditrysia</taxon>
        <taxon>Tineoidea</taxon>
        <taxon>Psychidae</taxon>
        <taxon>Oiketicinae</taxon>
        <taxon>Eumeta</taxon>
    </lineage>
</organism>
<accession>A0A4C1SYI8</accession>
<reference evidence="1 2" key="1">
    <citation type="journal article" date="2019" name="Commun. Biol.">
        <title>The bagworm genome reveals a unique fibroin gene that provides high tensile strength.</title>
        <authorList>
            <person name="Kono N."/>
            <person name="Nakamura H."/>
            <person name="Ohtoshi R."/>
            <person name="Tomita M."/>
            <person name="Numata K."/>
            <person name="Arakawa K."/>
        </authorList>
    </citation>
    <scope>NUCLEOTIDE SEQUENCE [LARGE SCALE GENOMIC DNA]</scope>
</reference>
<dbReference type="EMBL" id="BGZK01000024">
    <property type="protein sequence ID" value="GBP06994.1"/>
    <property type="molecule type" value="Genomic_DNA"/>
</dbReference>
<keyword evidence="2" id="KW-1185">Reference proteome</keyword>
<evidence type="ECO:0000313" key="2">
    <source>
        <dbReference type="Proteomes" id="UP000299102"/>
    </source>
</evidence>
<proteinExistence type="predicted"/>
<gene>
    <name evidence="1" type="ORF">EVAR_4426_1</name>
</gene>